<dbReference type="AlphaFoldDB" id="A0A0N1I1R2"/>
<reference evidence="2 3" key="1">
    <citation type="submission" date="2015-06" db="EMBL/GenBank/DDBJ databases">
        <title>Draft genome of the ant-associated black yeast Phialophora attae CBS 131958.</title>
        <authorList>
            <person name="Moreno L.F."/>
            <person name="Stielow B.J."/>
            <person name="de Hoog S."/>
            <person name="Vicente V.A."/>
            <person name="Weiss V.A."/>
            <person name="de Vries M."/>
            <person name="Cruz L.M."/>
            <person name="Souza E.M."/>
        </authorList>
    </citation>
    <scope>NUCLEOTIDE SEQUENCE [LARGE SCALE GENOMIC DNA]</scope>
    <source>
        <strain evidence="2 3">CBS 131958</strain>
    </source>
</reference>
<dbReference type="EMBL" id="LFJN01000001">
    <property type="protein sequence ID" value="KPI45887.1"/>
    <property type="molecule type" value="Genomic_DNA"/>
</dbReference>
<comment type="caution">
    <text evidence="2">The sequence shown here is derived from an EMBL/GenBank/DDBJ whole genome shotgun (WGS) entry which is preliminary data.</text>
</comment>
<organism evidence="2 3">
    <name type="scientific">Cyphellophora attinorum</name>
    <dbReference type="NCBI Taxonomy" id="1664694"/>
    <lineage>
        <taxon>Eukaryota</taxon>
        <taxon>Fungi</taxon>
        <taxon>Dikarya</taxon>
        <taxon>Ascomycota</taxon>
        <taxon>Pezizomycotina</taxon>
        <taxon>Eurotiomycetes</taxon>
        <taxon>Chaetothyriomycetidae</taxon>
        <taxon>Chaetothyriales</taxon>
        <taxon>Cyphellophoraceae</taxon>
        <taxon>Cyphellophora</taxon>
    </lineage>
</organism>
<evidence type="ECO:0000313" key="3">
    <source>
        <dbReference type="Proteomes" id="UP000038010"/>
    </source>
</evidence>
<accession>A0A0N1I1R2</accession>
<dbReference type="GeneID" id="28738677"/>
<evidence type="ECO:0000313" key="2">
    <source>
        <dbReference type="EMBL" id="KPI45887.1"/>
    </source>
</evidence>
<sequence>MAGAAAITAMEEHKRSKQAGVPGRLTPLSSQQQYPEQIIPAAYSRPRDKDAISAAAPQSAPGYYDLDGMVRELSLQDTKNLTDLQWEIKPDTDRDEPPAYTPNPNAVMATGADNAANSTKELRAHLLKSHPLLQRYSTHPSISPTIDCFVESTIVLHDAQQAARAAGRGCCGLGPQRRLAKLHRTALVREIMALESTRLGGNGRNTCGMRGRDKRLAKNEWREGKWGLRGALAAWVGQERLMK</sequence>
<dbReference type="VEuPathDB" id="FungiDB:AB675_650"/>
<feature type="region of interest" description="Disordered" evidence="1">
    <location>
        <begin position="1"/>
        <end position="38"/>
    </location>
</feature>
<evidence type="ECO:0000256" key="1">
    <source>
        <dbReference type="SAM" id="MobiDB-lite"/>
    </source>
</evidence>
<dbReference type="RefSeq" id="XP_018005850.1">
    <property type="nucleotide sequence ID" value="XM_018146807.1"/>
</dbReference>
<protein>
    <submittedName>
        <fullName evidence="2">Uncharacterized protein</fullName>
    </submittedName>
</protein>
<dbReference type="Proteomes" id="UP000038010">
    <property type="component" value="Unassembled WGS sequence"/>
</dbReference>
<proteinExistence type="predicted"/>
<name>A0A0N1I1R2_9EURO</name>
<gene>
    <name evidence="2" type="ORF">AB675_650</name>
</gene>
<keyword evidence="3" id="KW-1185">Reference proteome</keyword>